<keyword evidence="5" id="KW-1185">Reference proteome</keyword>
<sequence length="693" mass="79030">MTSPSSLEHQINTLSTKLTESIEHQERESKFAVEANDRFEKNIRCFEKYYKDIANTIKEFQTRDDFCLHVTTTGYGNFVPNGLEAPIYSDDPITQTKEQVEAQTKNSVFSLTDYTGYPKNTKDPRLHIKYMTELSKVMCSIRDEKESNISELPEYFPSAIIFGIGLGYHIPLLLERTEFEYIFLIEPDFEQFFASLFCTNWYEVIEKVDEQGGCLFFHLGIDHSVFIKSVEKIAEDVGAFSLVRSFCYQHTPEAEVNKLIQSWYADYFKFQFGHGFYNDAITGMAHSIHHVNNKVPILTKNSVKIDFETPIFIVGNGPSLDEAESYLKDNQGAAIVVAAGTAISSLHRKGVVSDFHVLVERPYHNFKIFGDILPEEEYKKVNLLGLNVLYPDTNSRYQWSGIAVKGNEAGTSLMDVLSLNSLGKTLPKIPFCNPVVVNTALSFFLYMGFRNIYLFGVDNGKQPEGLHHSKDSIYKIKNEDCNTTGYNSMKMAGRKLQGNLGGHVISNELFLVAHMQIEQLFELYKVNNIINVGNGAKLKHSTPASVDDLIDLPVLQNKTGMINHLKSDFFTTFPVDCVSDDLIGTSQFQDICDHIIKIASEEVRTIAEASKQLRRQSRYLYSLKGTRLEHLYQILKGSLLYYHCPMLTVLHQYKSQDFSLRSYHKLNVLWRNYVRDISAHYSESYMEKCAFGA</sequence>
<dbReference type="PANTHER" id="PTHR41786:SF1">
    <property type="entry name" value="6-HYDROXYMETHYLPTERIN DIPHOSPHOKINASE MPTE-LIKE DOMAIN-CONTAINING PROTEIN"/>
    <property type="match status" value="1"/>
</dbReference>
<dbReference type="RefSeq" id="WP_138597473.1">
    <property type="nucleotide sequence ID" value="NZ_PNCK01000049.1"/>
</dbReference>
<dbReference type="Pfam" id="PF20157">
    <property type="entry name" value="Maf_flag10_N"/>
    <property type="match status" value="1"/>
</dbReference>
<feature type="domain" description="Glycosyltransferase Maf N-terminal" evidence="2">
    <location>
        <begin position="38"/>
        <end position="262"/>
    </location>
</feature>
<dbReference type="InterPro" id="IPR045376">
    <property type="entry name" value="Maf_N"/>
</dbReference>
<organism evidence="4 6">
    <name type="scientific">Pseudoalteromonas citrea</name>
    <dbReference type="NCBI Taxonomy" id="43655"/>
    <lineage>
        <taxon>Bacteria</taxon>
        <taxon>Pseudomonadati</taxon>
        <taxon>Pseudomonadota</taxon>
        <taxon>Gammaproteobacteria</taxon>
        <taxon>Alteromonadales</taxon>
        <taxon>Pseudoalteromonadaceae</taxon>
        <taxon>Pseudoalteromonas</taxon>
    </lineage>
</organism>
<dbReference type="Pfam" id="PF01973">
    <property type="entry name" value="MptE-like"/>
    <property type="match status" value="1"/>
</dbReference>
<proteinExistence type="predicted"/>
<dbReference type="InterPro" id="IPR002826">
    <property type="entry name" value="MptE-like"/>
</dbReference>
<reference evidence="4" key="3">
    <citation type="submission" date="2019-09" db="EMBL/GenBank/DDBJ databases">
        <title>Co-occurence of chitin degradation, pigmentation and bioactivity in marine Pseudoalteromonas.</title>
        <authorList>
            <person name="Sonnenschein E.C."/>
            <person name="Bech P.K."/>
        </authorList>
    </citation>
    <scope>NUCLEOTIDE SEQUENCE</scope>
    <source>
        <strain evidence="4">S2231</strain>
        <strain evidence="3 5">S2233</strain>
    </source>
</reference>
<dbReference type="EMBL" id="PNCK01000049">
    <property type="protein sequence ID" value="TMP41633.1"/>
    <property type="molecule type" value="Genomic_DNA"/>
</dbReference>
<evidence type="ECO:0000313" key="5">
    <source>
        <dbReference type="Proteomes" id="UP000305730"/>
    </source>
</evidence>
<dbReference type="Proteomes" id="UP000307706">
    <property type="component" value="Unassembled WGS sequence"/>
</dbReference>
<feature type="domain" description="6-hydroxymethylpterin diphosphokinase MptE-like" evidence="1">
    <location>
        <begin position="294"/>
        <end position="460"/>
    </location>
</feature>
<evidence type="ECO:0000259" key="2">
    <source>
        <dbReference type="Pfam" id="PF20157"/>
    </source>
</evidence>
<dbReference type="PANTHER" id="PTHR41786">
    <property type="entry name" value="MOTILITY ACCESSORY FACTOR MAF"/>
    <property type="match status" value="1"/>
</dbReference>
<accession>A0A5S3XWM1</accession>
<name>A0A5S3XWM1_9GAMM</name>
<dbReference type="OrthoDB" id="7254531at2"/>
<protein>
    <submittedName>
        <fullName evidence="4">Septum formation inhibitor Maf</fullName>
    </submittedName>
</protein>
<gene>
    <name evidence="4" type="ORF">CWB96_01040</name>
    <name evidence="3" type="ORF">CWB97_13885</name>
</gene>
<dbReference type="EMBL" id="PNCL01000007">
    <property type="protein sequence ID" value="TMP62533.1"/>
    <property type="molecule type" value="Genomic_DNA"/>
</dbReference>
<dbReference type="Proteomes" id="UP000305730">
    <property type="component" value="Unassembled WGS sequence"/>
</dbReference>
<comment type="caution">
    <text evidence="4">The sequence shown here is derived from an EMBL/GenBank/DDBJ whole genome shotgun (WGS) entry which is preliminary data.</text>
</comment>
<dbReference type="AlphaFoldDB" id="A0A5S3XWM1"/>
<reference evidence="6" key="2">
    <citation type="submission" date="2019-06" db="EMBL/GenBank/DDBJ databases">
        <title>Co-occurence of chitin degradation, pigmentation and bioactivity in marine Pseudoalteromonas.</title>
        <authorList>
            <person name="Sonnenschein E.C."/>
            <person name="Bech P.K."/>
        </authorList>
    </citation>
    <scope>NUCLEOTIDE SEQUENCE [LARGE SCALE GENOMIC DNA]</scope>
    <source>
        <strain evidence="6">S2231</strain>
    </source>
</reference>
<reference evidence="4 6" key="1">
    <citation type="submission" date="2017-12" db="EMBL/GenBank/DDBJ databases">
        <authorList>
            <person name="Paulsen S."/>
            <person name="Gram L.K."/>
        </authorList>
    </citation>
    <scope>NUCLEOTIDE SEQUENCE [LARGE SCALE GENOMIC DNA]</scope>
    <source>
        <strain evidence="4 6">S2231</strain>
        <strain evidence="3">S2233</strain>
    </source>
</reference>
<evidence type="ECO:0000313" key="6">
    <source>
        <dbReference type="Proteomes" id="UP000307706"/>
    </source>
</evidence>
<evidence type="ECO:0000313" key="3">
    <source>
        <dbReference type="EMBL" id="TMP41633.1"/>
    </source>
</evidence>
<evidence type="ECO:0000259" key="1">
    <source>
        <dbReference type="Pfam" id="PF01973"/>
    </source>
</evidence>
<evidence type="ECO:0000313" key="4">
    <source>
        <dbReference type="EMBL" id="TMP62533.1"/>
    </source>
</evidence>